<dbReference type="Proteomes" id="UP001153709">
    <property type="component" value="Chromosome 6"/>
</dbReference>
<sequence length="68" mass="7585">MLCQEQRKSGNNGVRYANENTKPGALSMGAKSLCIPLEQSTDIKPSDKCIHPDCKSNPKYYTLFGRSY</sequence>
<dbReference type="Gene3D" id="3.30.110.30">
    <property type="entry name" value="C-terminal domain of ProRS"/>
    <property type="match status" value="1"/>
</dbReference>
<feature type="domain" description="Proline-tRNA ligase class II C-terminal" evidence="1">
    <location>
        <begin position="28"/>
        <end position="68"/>
    </location>
</feature>
<accession>A0A9N9T842</accession>
<dbReference type="EMBL" id="OU898281">
    <property type="protein sequence ID" value="CAG9836291.1"/>
    <property type="molecule type" value="Genomic_DNA"/>
</dbReference>
<evidence type="ECO:0000313" key="2">
    <source>
        <dbReference type="EMBL" id="CAG9836291.1"/>
    </source>
</evidence>
<dbReference type="GO" id="GO:0004827">
    <property type="term" value="F:proline-tRNA ligase activity"/>
    <property type="evidence" value="ECO:0007669"/>
    <property type="project" value="InterPro"/>
</dbReference>
<protein>
    <recommendedName>
        <fullName evidence="1">Proline-tRNA ligase class II C-terminal domain-containing protein</fullName>
    </recommendedName>
</protein>
<evidence type="ECO:0000259" key="1">
    <source>
        <dbReference type="Pfam" id="PF09180"/>
    </source>
</evidence>
<keyword evidence="3" id="KW-1185">Reference proteome</keyword>
<dbReference type="SUPFAM" id="SSF64586">
    <property type="entry name" value="C-terminal domain of ProRS"/>
    <property type="match status" value="1"/>
</dbReference>
<dbReference type="GO" id="GO:0005737">
    <property type="term" value="C:cytoplasm"/>
    <property type="evidence" value="ECO:0007669"/>
    <property type="project" value="InterPro"/>
</dbReference>
<name>A0A9N9T842_DIABA</name>
<dbReference type="GO" id="GO:0006433">
    <property type="term" value="P:prolyl-tRNA aminoacylation"/>
    <property type="evidence" value="ECO:0007669"/>
    <property type="project" value="InterPro"/>
</dbReference>
<gene>
    <name evidence="2" type="ORF">DIABBA_LOCUS9385</name>
</gene>
<dbReference type="Pfam" id="PF09180">
    <property type="entry name" value="ProRS-C_1"/>
    <property type="match status" value="1"/>
</dbReference>
<dbReference type="GO" id="GO:0005524">
    <property type="term" value="F:ATP binding"/>
    <property type="evidence" value="ECO:0007669"/>
    <property type="project" value="InterPro"/>
</dbReference>
<reference evidence="2" key="1">
    <citation type="submission" date="2022-01" db="EMBL/GenBank/DDBJ databases">
        <authorList>
            <person name="King R."/>
        </authorList>
    </citation>
    <scope>NUCLEOTIDE SEQUENCE</scope>
</reference>
<organism evidence="2 3">
    <name type="scientific">Diabrotica balteata</name>
    <name type="common">Banded cucumber beetle</name>
    <dbReference type="NCBI Taxonomy" id="107213"/>
    <lineage>
        <taxon>Eukaryota</taxon>
        <taxon>Metazoa</taxon>
        <taxon>Ecdysozoa</taxon>
        <taxon>Arthropoda</taxon>
        <taxon>Hexapoda</taxon>
        <taxon>Insecta</taxon>
        <taxon>Pterygota</taxon>
        <taxon>Neoptera</taxon>
        <taxon>Endopterygota</taxon>
        <taxon>Coleoptera</taxon>
        <taxon>Polyphaga</taxon>
        <taxon>Cucujiformia</taxon>
        <taxon>Chrysomeloidea</taxon>
        <taxon>Chrysomelidae</taxon>
        <taxon>Galerucinae</taxon>
        <taxon>Diabroticina</taxon>
        <taxon>Diabroticites</taxon>
        <taxon>Diabrotica</taxon>
    </lineage>
</organism>
<dbReference type="OrthoDB" id="1350766at2759"/>
<dbReference type="InterPro" id="IPR016061">
    <property type="entry name" value="Pro-tRNA_ligase_II_C"/>
</dbReference>
<evidence type="ECO:0000313" key="3">
    <source>
        <dbReference type="Proteomes" id="UP001153709"/>
    </source>
</evidence>
<dbReference type="InterPro" id="IPR017449">
    <property type="entry name" value="Pro-tRNA_synth_II"/>
</dbReference>
<dbReference type="AlphaFoldDB" id="A0A9N9T842"/>
<proteinExistence type="predicted"/>